<dbReference type="Pfam" id="PF13545">
    <property type="entry name" value="HTH_Crp_2"/>
    <property type="match status" value="1"/>
</dbReference>
<dbReference type="Gene3D" id="2.60.120.10">
    <property type="entry name" value="Jelly Rolls"/>
    <property type="match status" value="1"/>
</dbReference>
<dbReference type="InterPro" id="IPR036388">
    <property type="entry name" value="WH-like_DNA-bd_sf"/>
</dbReference>
<reference evidence="7 8" key="1">
    <citation type="submission" date="2020-08" db="EMBL/GenBank/DDBJ databases">
        <title>Genomic Encyclopedia of Type Strains, Phase IV (KMG-V): Genome sequencing to study the core and pangenomes of soil and plant-associated prokaryotes.</title>
        <authorList>
            <person name="Whitman W."/>
        </authorList>
    </citation>
    <scope>NUCLEOTIDE SEQUENCE [LARGE SCALE GENOMIC DNA]</scope>
    <source>
        <strain evidence="5 8">SEMIA 471</strain>
        <strain evidence="6 7">SEMIA 489</strain>
    </source>
</reference>
<protein>
    <submittedName>
        <fullName evidence="5">CRP-like cAMP-binding protein</fullName>
    </submittedName>
</protein>
<evidence type="ECO:0000313" key="7">
    <source>
        <dbReference type="Proteomes" id="UP000523431"/>
    </source>
</evidence>
<accession>A0A7W6Y6Z2</accession>
<dbReference type="PROSITE" id="PS50042">
    <property type="entry name" value="CNMP_BINDING_3"/>
    <property type="match status" value="1"/>
</dbReference>
<dbReference type="Proteomes" id="UP000523431">
    <property type="component" value="Unassembled WGS sequence"/>
</dbReference>
<dbReference type="Pfam" id="PF00027">
    <property type="entry name" value="cNMP_binding"/>
    <property type="match status" value="1"/>
</dbReference>
<feature type="domain" description="Cyclic nucleotide-binding" evidence="4">
    <location>
        <begin position="13"/>
        <end position="96"/>
    </location>
</feature>
<dbReference type="Gene3D" id="1.10.10.10">
    <property type="entry name" value="Winged helix-like DNA-binding domain superfamily/Winged helix DNA-binding domain"/>
    <property type="match status" value="1"/>
</dbReference>
<keyword evidence="2" id="KW-0238">DNA-binding</keyword>
<evidence type="ECO:0000313" key="8">
    <source>
        <dbReference type="Proteomes" id="UP000557344"/>
    </source>
</evidence>
<dbReference type="InterPro" id="IPR000595">
    <property type="entry name" value="cNMP-bd_dom"/>
</dbReference>
<dbReference type="InterPro" id="IPR012318">
    <property type="entry name" value="HTH_CRP"/>
</dbReference>
<proteinExistence type="predicted"/>
<dbReference type="InterPro" id="IPR018490">
    <property type="entry name" value="cNMP-bd_dom_sf"/>
</dbReference>
<dbReference type="EMBL" id="JACIHU010000001">
    <property type="protein sequence ID" value="MBB4477503.1"/>
    <property type="molecule type" value="Genomic_DNA"/>
</dbReference>
<dbReference type="InterPro" id="IPR014710">
    <property type="entry name" value="RmlC-like_jellyroll"/>
</dbReference>
<evidence type="ECO:0000256" key="1">
    <source>
        <dbReference type="ARBA" id="ARBA00023015"/>
    </source>
</evidence>
<dbReference type="SUPFAM" id="SSF46785">
    <property type="entry name" value="Winged helix' DNA-binding domain"/>
    <property type="match status" value="1"/>
</dbReference>
<dbReference type="Proteomes" id="UP000557344">
    <property type="component" value="Unassembled WGS sequence"/>
</dbReference>
<dbReference type="GO" id="GO:0003677">
    <property type="term" value="F:DNA binding"/>
    <property type="evidence" value="ECO:0007669"/>
    <property type="project" value="UniProtKB-KW"/>
</dbReference>
<gene>
    <name evidence="5" type="ORF">GGE46_000044</name>
    <name evidence="6" type="ORF">GGE57_000044</name>
</gene>
<organism evidence="5 8">
    <name type="scientific">Rhizobium etli</name>
    <dbReference type="NCBI Taxonomy" id="29449"/>
    <lineage>
        <taxon>Bacteria</taxon>
        <taxon>Pseudomonadati</taxon>
        <taxon>Pseudomonadota</taxon>
        <taxon>Alphaproteobacteria</taxon>
        <taxon>Hyphomicrobiales</taxon>
        <taxon>Rhizobiaceae</taxon>
        <taxon>Rhizobium/Agrobacterium group</taxon>
        <taxon>Rhizobium</taxon>
    </lineage>
</organism>
<sequence length="253" mass="27934">MAGIAQEQATNRLLRSLPEEAFGLIAPDLKACDLPAGRPLVEADKPIEHIYFIESGLASMVAVSSDGNSIEVGQIGYEGISGYPVLLGTDRTPNRAFMEVAGRGLELSTSRFLSLQAHPEAHLVFLRYIHTRELQLAQSALAAARYSMHKRLARWLLMCHDRLILDDMPLTHDFLALMLGVRRSGVTEHLHILEGMHAIRSTRGSVRILNRRILLEVAGASYGAPEAEYERLIGSELLGDERPSKLRGAGWFS</sequence>
<dbReference type="AlphaFoldDB" id="A0A7W6Y6Z2"/>
<evidence type="ECO:0000259" key="4">
    <source>
        <dbReference type="PROSITE" id="PS50042"/>
    </source>
</evidence>
<dbReference type="EMBL" id="JACIID010000001">
    <property type="protein sequence ID" value="MBB4533335.1"/>
    <property type="molecule type" value="Genomic_DNA"/>
</dbReference>
<evidence type="ECO:0000313" key="5">
    <source>
        <dbReference type="EMBL" id="MBB4477503.1"/>
    </source>
</evidence>
<evidence type="ECO:0000256" key="3">
    <source>
        <dbReference type="ARBA" id="ARBA00023163"/>
    </source>
</evidence>
<dbReference type="RefSeq" id="WP_183836955.1">
    <property type="nucleotide sequence ID" value="NZ_JACIHU010000001.1"/>
</dbReference>
<keyword evidence="3" id="KW-0804">Transcription</keyword>
<dbReference type="GO" id="GO:0006355">
    <property type="term" value="P:regulation of DNA-templated transcription"/>
    <property type="evidence" value="ECO:0007669"/>
    <property type="project" value="InterPro"/>
</dbReference>
<comment type="caution">
    <text evidence="5">The sequence shown here is derived from an EMBL/GenBank/DDBJ whole genome shotgun (WGS) entry which is preliminary data.</text>
</comment>
<keyword evidence="1" id="KW-0805">Transcription regulation</keyword>
<name>A0A7W6Y6Z2_RHIET</name>
<evidence type="ECO:0000313" key="6">
    <source>
        <dbReference type="EMBL" id="MBB4533335.1"/>
    </source>
</evidence>
<evidence type="ECO:0000256" key="2">
    <source>
        <dbReference type="ARBA" id="ARBA00023125"/>
    </source>
</evidence>
<dbReference type="InterPro" id="IPR036390">
    <property type="entry name" value="WH_DNA-bd_sf"/>
</dbReference>
<dbReference type="SUPFAM" id="SSF51206">
    <property type="entry name" value="cAMP-binding domain-like"/>
    <property type="match status" value="1"/>
</dbReference>